<proteinExistence type="predicted"/>
<sequence length="594" mass="67497">MKSPKRRVRRASIRFVVSDSDDDDSLKDRRGQDIPDSKHISKGVNTRPTATSSVSIASTAAKILSELPKHRAVVPEGWIYTPCNCTGTWKKWFHGTKREPPLRFIHLDDIDDMASKQRLLKTTILMKELIAATGLPEDVIAEMDNSALLNTFNKAFEKLYPSKDPGGSIVYLSASNNDVDMTALLPSCNELWNKWFTAKPVRWSKLTTEELPFEMQPEHDRHCKFIAKLSQIAVNLGLVESEGAVERLTNVPSKALFVQVFQAFVAQCGPKCRLTPQSSCKEAHAWLDVELDPSFRQDGKPFFPFLSIRTMWCRWYLRHKFLTNGVPYCRPNLWHKDSVDFYTKTKRSIEALVQTAVDHSIVKSNSALEAIKDEDALMKVFDQTLSIFKEQFVDEVKSRVHELMFSYTIVHHLEPSVWMQHPKFGQATSKKAKKPKVLVQPADESTATKPLAPPVVLRPADESTRTKPLAPPVVVRPADESTPCRTMWWLWFRGDERSNFVPFRRTTGQLKAPKAVMKALEELILEESLAPSLDAVEAMDDKTLTRLFEEAFLLFATTFDPSVQSWIQPATMCHVVKKHMTPALWRRHPNAGQA</sequence>
<comment type="caution">
    <text evidence="2">The sequence shown here is derived from an EMBL/GenBank/DDBJ whole genome shotgun (WGS) entry which is preliminary data.</text>
</comment>
<dbReference type="AlphaFoldDB" id="A0A6G0WVS5"/>
<protein>
    <submittedName>
        <fullName evidence="2">Uncharacterized protein</fullName>
    </submittedName>
</protein>
<accession>A0A6G0WVS5</accession>
<keyword evidence="3" id="KW-1185">Reference proteome</keyword>
<gene>
    <name evidence="2" type="ORF">Ae201684_011235</name>
</gene>
<feature type="region of interest" description="Disordered" evidence="1">
    <location>
        <begin position="20"/>
        <end position="49"/>
    </location>
</feature>
<dbReference type="VEuPathDB" id="FungiDB:AeMF1_014855"/>
<feature type="compositionally biased region" description="Basic and acidic residues" evidence="1">
    <location>
        <begin position="26"/>
        <end position="39"/>
    </location>
</feature>
<reference evidence="2 3" key="1">
    <citation type="submission" date="2019-07" db="EMBL/GenBank/DDBJ databases">
        <title>Genomics analysis of Aphanomyces spp. identifies a new class of oomycete effector associated with host adaptation.</title>
        <authorList>
            <person name="Gaulin E."/>
        </authorList>
    </citation>
    <scope>NUCLEOTIDE SEQUENCE [LARGE SCALE GENOMIC DNA]</scope>
    <source>
        <strain evidence="2 3">ATCC 201684</strain>
    </source>
</reference>
<dbReference type="EMBL" id="VJMJ01000141">
    <property type="protein sequence ID" value="KAF0731615.1"/>
    <property type="molecule type" value="Genomic_DNA"/>
</dbReference>
<name>A0A6G0WVS5_9STRA</name>
<dbReference type="Proteomes" id="UP000481153">
    <property type="component" value="Unassembled WGS sequence"/>
</dbReference>
<evidence type="ECO:0000313" key="3">
    <source>
        <dbReference type="Proteomes" id="UP000481153"/>
    </source>
</evidence>
<organism evidence="2 3">
    <name type="scientific">Aphanomyces euteiches</name>
    <dbReference type="NCBI Taxonomy" id="100861"/>
    <lineage>
        <taxon>Eukaryota</taxon>
        <taxon>Sar</taxon>
        <taxon>Stramenopiles</taxon>
        <taxon>Oomycota</taxon>
        <taxon>Saprolegniomycetes</taxon>
        <taxon>Saprolegniales</taxon>
        <taxon>Verrucalvaceae</taxon>
        <taxon>Aphanomyces</taxon>
    </lineage>
</organism>
<evidence type="ECO:0000313" key="2">
    <source>
        <dbReference type="EMBL" id="KAF0731615.1"/>
    </source>
</evidence>
<evidence type="ECO:0000256" key="1">
    <source>
        <dbReference type="SAM" id="MobiDB-lite"/>
    </source>
</evidence>